<evidence type="ECO:0000313" key="7">
    <source>
        <dbReference type="Proteomes" id="UP000008854"/>
    </source>
</evidence>
<reference evidence="8" key="2">
    <citation type="submission" date="2019-11" db="UniProtKB">
        <authorList>
            <consortium name="WormBaseParasite"/>
        </authorList>
    </citation>
    <scope>IDENTIFICATION</scope>
    <source>
        <strain evidence="8">Puerto Rican</strain>
    </source>
</reference>
<feature type="domain" description="N-terminal Ras-GEF" evidence="6">
    <location>
        <begin position="491"/>
        <end position="605"/>
    </location>
</feature>
<dbReference type="InterPro" id="IPR008937">
    <property type="entry name" value="Ras-like_GEF"/>
</dbReference>
<dbReference type="GO" id="GO:0016324">
    <property type="term" value="C:apical plasma membrane"/>
    <property type="evidence" value="ECO:0007669"/>
    <property type="project" value="TreeGrafter"/>
</dbReference>
<feature type="region of interest" description="Disordered" evidence="3">
    <location>
        <begin position="1012"/>
        <end position="1062"/>
    </location>
</feature>
<dbReference type="CDD" id="cd00038">
    <property type="entry name" value="CAP_ED"/>
    <property type="match status" value="1"/>
</dbReference>
<evidence type="ECO:0000256" key="3">
    <source>
        <dbReference type="SAM" id="MobiDB-lite"/>
    </source>
</evidence>
<feature type="compositionally biased region" description="Low complexity" evidence="3">
    <location>
        <begin position="1979"/>
        <end position="1991"/>
    </location>
</feature>
<dbReference type="STRING" id="6183.A0A5K4FAF4"/>
<evidence type="ECO:0000259" key="6">
    <source>
        <dbReference type="PROSITE" id="PS50212"/>
    </source>
</evidence>
<keyword evidence="7" id="KW-1185">Reference proteome</keyword>
<feature type="compositionally biased region" description="Acidic residues" evidence="3">
    <location>
        <begin position="282"/>
        <end position="304"/>
    </location>
</feature>
<keyword evidence="1 2" id="KW-0344">Guanine-nucleotide releasing factor</keyword>
<dbReference type="GO" id="GO:0005085">
    <property type="term" value="F:guanyl-nucleotide exchange factor activity"/>
    <property type="evidence" value="ECO:0007669"/>
    <property type="project" value="UniProtKB-KW"/>
</dbReference>
<dbReference type="CDD" id="cd06224">
    <property type="entry name" value="REM"/>
    <property type="match status" value="1"/>
</dbReference>
<dbReference type="InterPro" id="IPR001895">
    <property type="entry name" value="RASGEF_cat_dom"/>
</dbReference>
<dbReference type="PROSITE" id="PS50212">
    <property type="entry name" value="RASGEF_NTER"/>
    <property type="match status" value="1"/>
</dbReference>
<dbReference type="Gene3D" id="1.20.870.10">
    <property type="entry name" value="Son of sevenless (SoS) protein Chain: S domain 1"/>
    <property type="match status" value="1"/>
</dbReference>
<accession>A0A5K4FAF4</accession>
<reference evidence="7" key="1">
    <citation type="journal article" date="2012" name="PLoS Negl. Trop. Dis.">
        <title>A systematically improved high quality genome and transcriptome of the human blood fluke Schistosoma mansoni.</title>
        <authorList>
            <person name="Protasio A.V."/>
            <person name="Tsai I.J."/>
            <person name="Babbage A."/>
            <person name="Nichol S."/>
            <person name="Hunt M."/>
            <person name="Aslett M.A."/>
            <person name="De Silva N."/>
            <person name="Velarde G.S."/>
            <person name="Anderson T.J."/>
            <person name="Clark R.C."/>
            <person name="Davidson C."/>
            <person name="Dillon G.P."/>
            <person name="Holroyd N.E."/>
            <person name="LoVerde P.T."/>
            <person name="Lloyd C."/>
            <person name="McQuillan J."/>
            <person name="Oliveira G."/>
            <person name="Otto T.D."/>
            <person name="Parker-Manuel S.J."/>
            <person name="Quail M.A."/>
            <person name="Wilson R.A."/>
            <person name="Zerlotini A."/>
            <person name="Dunne D.W."/>
            <person name="Berriman M."/>
        </authorList>
    </citation>
    <scope>NUCLEOTIDE SEQUENCE [LARGE SCALE GENOMIC DNA]</scope>
    <source>
        <strain evidence="7">Puerto Rican</strain>
    </source>
</reference>
<dbReference type="InterPro" id="IPR000595">
    <property type="entry name" value="cNMP-bd_dom"/>
</dbReference>
<evidence type="ECO:0000259" key="5">
    <source>
        <dbReference type="PROSITE" id="PS50042"/>
    </source>
</evidence>
<feature type="region of interest" description="Disordered" evidence="3">
    <location>
        <begin position="944"/>
        <end position="983"/>
    </location>
</feature>
<proteinExistence type="predicted"/>
<feature type="region of interest" description="Disordered" evidence="3">
    <location>
        <begin position="1681"/>
        <end position="1754"/>
    </location>
</feature>
<dbReference type="PANTHER" id="PTHR23113">
    <property type="entry name" value="GUANINE NUCLEOTIDE EXCHANGE FACTOR"/>
    <property type="match status" value="1"/>
</dbReference>
<protein>
    <submittedName>
        <fullName evidence="8">Rap guanine nucleotide exchange factor 2</fullName>
    </submittedName>
</protein>
<feature type="compositionally biased region" description="Polar residues" evidence="3">
    <location>
        <begin position="959"/>
        <end position="977"/>
    </location>
</feature>
<feature type="compositionally biased region" description="Basic and acidic residues" evidence="3">
    <location>
        <begin position="166"/>
        <end position="178"/>
    </location>
</feature>
<dbReference type="Gene3D" id="2.60.120.10">
    <property type="entry name" value="Jelly Rolls"/>
    <property type="match status" value="2"/>
</dbReference>
<feature type="compositionally biased region" description="Low complexity" evidence="3">
    <location>
        <begin position="1717"/>
        <end position="1730"/>
    </location>
</feature>
<feature type="domain" description="Ras-GEF" evidence="4">
    <location>
        <begin position="1236"/>
        <end position="1486"/>
    </location>
</feature>
<feature type="compositionally biased region" description="Polar residues" evidence="3">
    <location>
        <begin position="1737"/>
        <end position="1749"/>
    </location>
</feature>
<dbReference type="Gene3D" id="2.30.42.10">
    <property type="match status" value="1"/>
</dbReference>
<evidence type="ECO:0000259" key="4">
    <source>
        <dbReference type="PROSITE" id="PS50009"/>
    </source>
</evidence>
<dbReference type="SUPFAM" id="SSF48366">
    <property type="entry name" value="Ras GEF"/>
    <property type="match status" value="1"/>
</dbReference>
<dbReference type="Pfam" id="PF00617">
    <property type="entry name" value="RasGEF"/>
    <property type="match status" value="1"/>
</dbReference>
<feature type="compositionally biased region" description="Low complexity" evidence="3">
    <location>
        <begin position="2260"/>
        <end position="2273"/>
    </location>
</feature>
<evidence type="ECO:0000256" key="2">
    <source>
        <dbReference type="PROSITE-ProRule" id="PRU00168"/>
    </source>
</evidence>
<dbReference type="InterPro" id="IPR036964">
    <property type="entry name" value="RASGEF_cat_dom_sf"/>
</dbReference>
<dbReference type="WBParaSite" id="Smp_340880.2">
    <property type="protein sequence ID" value="Smp_340880.2"/>
    <property type="gene ID" value="Smp_340880"/>
</dbReference>
<dbReference type="Pfam" id="PF00618">
    <property type="entry name" value="RasGEF_N"/>
    <property type="match status" value="1"/>
</dbReference>
<feature type="region of interest" description="Disordered" evidence="3">
    <location>
        <begin position="275"/>
        <end position="310"/>
    </location>
</feature>
<feature type="compositionally biased region" description="Polar residues" evidence="3">
    <location>
        <begin position="2300"/>
        <end position="2332"/>
    </location>
</feature>
<feature type="region of interest" description="Disordered" evidence="3">
    <location>
        <begin position="2179"/>
        <end position="2201"/>
    </location>
</feature>
<dbReference type="CDD" id="cd00155">
    <property type="entry name" value="RasGEF"/>
    <property type="match status" value="1"/>
</dbReference>
<dbReference type="Proteomes" id="UP000008854">
    <property type="component" value="Unassembled WGS sequence"/>
</dbReference>
<feature type="region of interest" description="Disordered" evidence="3">
    <location>
        <begin position="156"/>
        <end position="178"/>
    </location>
</feature>
<feature type="compositionally biased region" description="Low complexity" evidence="3">
    <location>
        <begin position="1681"/>
        <end position="1709"/>
    </location>
</feature>
<feature type="compositionally biased region" description="Polar residues" evidence="3">
    <location>
        <begin position="1035"/>
        <end position="1048"/>
    </location>
</feature>
<dbReference type="InterPro" id="IPR023578">
    <property type="entry name" value="Ras_GEF_dom_sf"/>
</dbReference>
<dbReference type="Gene3D" id="1.10.840.10">
    <property type="entry name" value="Ras guanine-nucleotide exchange factors catalytic domain"/>
    <property type="match status" value="1"/>
</dbReference>
<dbReference type="GO" id="GO:0007265">
    <property type="term" value="P:Ras protein signal transduction"/>
    <property type="evidence" value="ECO:0007669"/>
    <property type="project" value="TreeGrafter"/>
</dbReference>
<feature type="domain" description="Cyclic nucleotide-binding" evidence="5">
    <location>
        <begin position="343"/>
        <end position="408"/>
    </location>
</feature>
<dbReference type="InterPro" id="IPR018490">
    <property type="entry name" value="cNMP-bd_dom_sf"/>
</dbReference>
<dbReference type="PANTHER" id="PTHR23113:SF249">
    <property type="entry name" value="RAP GUANINE NUCLEOTIDE EXCHANGE FACTOR 6"/>
    <property type="match status" value="1"/>
</dbReference>
<dbReference type="InterPro" id="IPR014710">
    <property type="entry name" value="RmlC-like_jellyroll"/>
</dbReference>
<feature type="compositionally biased region" description="Polar residues" evidence="3">
    <location>
        <begin position="1992"/>
        <end position="2004"/>
    </location>
</feature>
<dbReference type="SMART" id="SM00229">
    <property type="entry name" value="RasGEFN"/>
    <property type="match status" value="1"/>
</dbReference>
<dbReference type="AlphaFoldDB" id="A0A5K4FAF4"/>
<dbReference type="PROSITE" id="PS50009">
    <property type="entry name" value="RASGEF_CAT"/>
    <property type="match status" value="1"/>
</dbReference>
<name>A0A5K4FAF4_SCHMA</name>
<dbReference type="InterPro" id="IPR036034">
    <property type="entry name" value="PDZ_sf"/>
</dbReference>
<evidence type="ECO:0000313" key="8">
    <source>
        <dbReference type="WBParaSite" id="Smp_340880.2"/>
    </source>
</evidence>
<feature type="region of interest" description="Disordered" evidence="3">
    <location>
        <begin position="229"/>
        <end position="252"/>
    </location>
</feature>
<feature type="region of interest" description="Disordered" evidence="3">
    <location>
        <begin position="1974"/>
        <end position="2004"/>
    </location>
</feature>
<dbReference type="SUPFAM" id="SSF51206">
    <property type="entry name" value="cAMP-binding domain-like"/>
    <property type="match status" value="2"/>
</dbReference>
<dbReference type="PROSITE" id="PS50042">
    <property type="entry name" value="CNMP_BINDING_3"/>
    <property type="match status" value="1"/>
</dbReference>
<feature type="compositionally biased region" description="Polar residues" evidence="3">
    <location>
        <begin position="2281"/>
        <end position="2291"/>
    </location>
</feature>
<organism evidence="7 8">
    <name type="scientific">Schistosoma mansoni</name>
    <name type="common">Blood fluke</name>
    <dbReference type="NCBI Taxonomy" id="6183"/>
    <lineage>
        <taxon>Eukaryota</taxon>
        <taxon>Metazoa</taxon>
        <taxon>Spiralia</taxon>
        <taxon>Lophotrochozoa</taxon>
        <taxon>Platyhelminthes</taxon>
        <taxon>Trematoda</taxon>
        <taxon>Digenea</taxon>
        <taxon>Strigeidida</taxon>
        <taxon>Schistosomatoidea</taxon>
        <taxon>Schistosomatidae</taxon>
        <taxon>Schistosoma</taxon>
    </lineage>
</organism>
<sequence length="2390" mass="267287">MDDEDSTFIRMLAIVPAHRSPQENALIFGYLRTIEGLNLSGPSSTYRDNELRAISRYARYRRVPGDMLLYHAGEWCDSWFILISGSVLIESSMFLPRSYFGTRTNGNFYRRNDCLVLEPSDLVIDYLDNYSLPISFTDTHRLAVAPYKHRYSLDRTPVSFNNNDNDTSREILSNDRYSESSHSISSSLKISSLLNPDQSKDHRQAIRSTQKADAINSLKSLYLSDTSSTHSFSSGGVQNDSSHGRSSHSFVLKSPEKLNKKIGYNYPKWYKTGSDNSHCMDSEGDDDDDDEEEEEEEVEDEELESSSHESIRDAFWESILKLPSDRTQEDVDLLLENVEQLPAFSNLTKATCRSLCSVMVLAIIREAGQIVLNDNEVLDTWSVVLNGTVEVIEPDDTIRELTRGDAFGVRLGKTDCIHHGVMRTVTEDCHFLCVPQTDYVKIMSREGEAEIPEMGEGGRVVLVYESINLDTTLNIDSNKSPNDNNSVLLKKCRLVTKGTPEKLIEHLIADLSNGDITYPEDFLLTYRTFLDSPRPIVDRLLSWHLHNPKLRSRVNRIILLWVHNHFNDFEDNHEMMKCIEKFDNMLSSDGTAGERRLFRLACSTKARPRQVELIIPLKSSCHLHPDNKSFGVDDGTGFLSSNGQHLNNNYDTINSLIDLPFTMIGGEDGFGVFIHQVYTLVSNNNSETSYDEHTNQKYLTNPSSLSLSSPCDSSYPPSSATRVLPNFSFVHDQIRRADQLLAVNGRSVEHLKPSDVIQLIHSMINACCPMNIKTRSNTKLVSGASGSLSPSTAHYSTGIDNETMMGHSKSSTLSSVISVTFNLRLLVIFNPVQYYQAIDSLNTTHTAQTSMTPINKTTNVYQIVDDLKTHVKKSTPSSNITLNNHDGNNEICRPKMHSLPTSISIPDDLVKKSNDPHQQSPSTVLLPKMPTPCSFSTASTLSTYPGNNSIGRCRKFQPSHVTSGRPSHSANTSPTRLSHSHEDSQVFYKTSMTVRNKQSFISQSRWSYSLKDHTTTDNQSNNSNDSRRPYELHPSNDTFSSSAKTANHNYFPPTPPLQRSSSQPDLIMLDKSLISGSNVAATISDYTAVLHQHQDNLTDTFDYSGLNSGNNNITHTDHLSVIRVWRSSDNGKDHSSKLIILPSRQTNAYEATRLCMEEFSIPLKDQHSYCLYHVTVESGPIVKQSRLSNVLDDLSGRLTLNSRYYLKSLHNHDPLIADDVAKSILAESRVTFTQLPPNELAARLTIDDYEIFRSVQSTEYIDEIFGLSNAYVNNISSSVIGNNGNSSNTGYATGHENLDRFTDLVNREAYWAPTEICNETNLNRRVDLLKRFIKLAKLCRELLNFNTMFCLLVGLHQTPVERLKQTWDRLPNKYQKIYRDLSMVLDTSRNFHHYRTLLSANNVSAPMLPYLPLVLKDLTFIHLGNPSCTPDGLVNFVKLRMLAKEVRSICRMCNVDYDLCTTAYHGRVAGGVGRARAGANLSALKAVASVSSINPKSYFSNLTTINNFSQTNHNNNNNASTDSNWSEHNMVERKFSYSNSLDYSEQQQRESTLNFDANHINPTNVSSGFNVGHKRLHQHGNPTTLSSESFNVELPTANSLIVPGGGIRRRSNLGLISSSINPKKIYESWLMTLRIRTYFANLRVVQDPELLSQLSSRIEPSGKDSKAVQPFVVSSVGITDTTTTTTTTNNNNNNNNNNNDNNNNNNPTNEGNGPQLNTSNLPPSNNNTKLKGIKLSPTKTSAQSVVVESNTKKKSPLKVINISTESSSVPPATVAASITSNPTDMFTRPLLGAQSVEDARKLLALSVGSKRSSQRRLPVFTFPNHFDYNNTHNVAQSLFITSPVRPYAGIGFGHLKSQHYNNSNVSSSIGSSYQVNNNTIMQMSNNSTSKPSSTTNATISTCSNHLHHHHYSHAQIIYPQPTRCYSTPIGTSGSKSLLLHNLIPIPSRLATNMKDSGNSNSTSNQMYAMLPNQRDPSHLHQQQHSLIHHQQTSASPPDNRGQSTMKHQYFSQATNQNTNHQYQQQPNPQSLSNFIGSRLTLNPNTAAVLHPSCRGISLQQQMTCPYRSTHLSGEGAYPPYQQQATVQSGHFREQSPSQQHQHSVSFNFDENYLYPTVNTLPLGGSMLSIPRNYRQSVIQRIIPQYLNCKPTRPPPYEIALALKYPQNVNSQRALKNDTINKRHENDNNSNNNNNYHTASNLSSGIKLGTVHTQVQNPKSDKQLFTVKQLSDKNSQNPINYASYTTTTATIVSSCSEFSNNNNNNNNNSDNNNSLQYERNKSSTVCQSFQQRMQERPSPPSYQQVLSMSRRGNNQGSLKIISAQSHPPSNIYSSHGRPQPPQRTMATLSSNCSHNNYRASSCSPGMTIVRPVVNDLNSVEPHHKHIGRLVD</sequence>
<dbReference type="InParanoid" id="A0A5K4FAF4"/>
<feature type="region of interest" description="Disordered" evidence="3">
    <location>
        <begin position="2260"/>
        <end position="2343"/>
    </location>
</feature>
<dbReference type="SMART" id="SM00147">
    <property type="entry name" value="RasGEF"/>
    <property type="match status" value="1"/>
</dbReference>
<dbReference type="InterPro" id="IPR000651">
    <property type="entry name" value="Ras-like_Gua-exchang_fac_N"/>
</dbReference>
<evidence type="ECO:0000256" key="1">
    <source>
        <dbReference type="ARBA" id="ARBA00022658"/>
    </source>
</evidence>